<proteinExistence type="predicted"/>
<reference evidence="1" key="1">
    <citation type="submission" date="2020-06" db="EMBL/GenBank/DDBJ databases">
        <authorList>
            <person name="Li T."/>
            <person name="Hu X."/>
            <person name="Zhang T."/>
            <person name="Song X."/>
            <person name="Zhang H."/>
            <person name="Dai N."/>
            <person name="Sheng W."/>
            <person name="Hou X."/>
            <person name="Wei L."/>
        </authorList>
    </citation>
    <scope>NUCLEOTIDE SEQUENCE</scope>
    <source>
        <strain evidence="1">G02</strain>
        <tissue evidence="1">Leaf</tissue>
    </source>
</reference>
<dbReference type="PANTHER" id="PTHR33116:SF80">
    <property type="entry name" value="REVERSE TRANSCRIPTASE ZINC-BINDING DOMAIN-CONTAINING PROTEIN"/>
    <property type="match status" value="1"/>
</dbReference>
<dbReference type="PANTHER" id="PTHR33116">
    <property type="entry name" value="REVERSE TRANSCRIPTASE ZINC-BINDING DOMAIN-CONTAINING PROTEIN-RELATED-RELATED"/>
    <property type="match status" value="1"/>
</dbReference>
<protein>
    <submittedName>
        <fullName evidence="1">Uncharacterized protein</fullName>
    </submittedName>
</protein>
<dbReference type="EMBL" id="JACGWJ010000023">
    <property type="protein sequence ID" value="KAL0324883.1"/>
    <property type="molecule type" value="Genomic_DNA"/>
</dbReference>
<organism evidence="1">
    <name type="scientific">Sesamum radiatum</name>
    <name type="common">Black benniseed</name>
    <dbReference type="NCBI Taxonomy" id="300843"/>
    <lineage>
        <taxon>Eukaryota</taxon>
        <taxon>Viridiplantae</taxon>
        <taxon>Streptophyta</taxon>
        <taxon>Embryophyta</taxon>
        <taxon>Tracheophyta</taxon>
        <taxon>Spermatophyta</taxon>
        <taxon>Magnoliopsida</taxon>
        <taxon>eudicotyledons</taxon>
        <taxon>Gunneridae</taxon>
        <taxon>Pentapetalae</taxon>
        <taxon>asterids</taxon>
        <taxon>lamiids</taxon>
        <taxon>Lamiales</taxon>
        <taxon>Pedaliaceae</taxon>
        <taxon>Sesamum</taxon>
    </lineage>
</organism>
<name>A0AAW2M1D7_SESRA</name>
<sequence>MKGIQNNVLDGILAMTKFARGEKSVRAPGTYPCSYSRCGVLWIQLFSLPATVIEKIHRFCKIFLWNSKRAPAVWEEICHPKKDGGLSIRHIQSWNVALLARVLWNIHRKVDKFGVKWVNEVYLRSVSLWDWQPKKGDSLLLRRLANIQDIVVTAFGSSEAAVQCMMEWSNIKGVEKSKVYVYLRLKLTRQL</sequence>
<comment type="caution">
    <text evidence="1">The sequence shown here is derived from an EMBL/GenBank/DDBJ whole genome shotgun (WGS) entry which is preliminary data.</text>
</comment>
<dbReference type="AlphaFoldDB" id="A0AAW2M1D7"/>
<accession>A0AAW2M1D7</accession>
<reference evidence="1" key="2">
    <citation type="journal article" date="2024" name="Plant">
        <title>Genomic evolution and insights into agronomic trait innovations of Sesamum species.</title>
        <authorList>
            <person name="Miao H."/>
            <person name="Wang L."/>
            <person name="Qu L."/>
            <person name="Liu H."/>
            <person name="Sun Y."/>
            <person name="Le M."/>
            <person name="Wang Q."/>
            <person name="Wei S."/>
            <person name="Zheng Y."/>
            <person name="Lin W."/>
            <person name="Duan Y."/>
            <person name="Cao H."/>
            <person name="Xiong S."/>
            <person name="Wang X."/>
            <person name="Wei L."/>
            <person name="Li C."/>
            <person name="Ma Q."/>
            <person name="Ju M."/>
            <person name="Zhao R."/>
            <person name="Li G."/>
            <person name="Mu C."/>
            <person name="Tian Q."/>
            <person name="Mei H."/>
            <person name="Zhang T."/>
            <person name="Gao T."/>
            <person name="Zhang H."/>
        </authorList>
    </citation>
    <scope>NUCLEOTIDE SEQUENCE</scope>
    <source>
        <strain evidence="1">G02</strain>
    </source>
</reference>
<gene>
    <name evidence="1" type="ORF">Sradi_5057600</name>
</gene>
<evidence type="ECO:0000313" key="1">
    <source>
        <dbReference type="EMBL" id="KAL0324883.1"/>
    </source>
</evidence>